<feature type="non-terminal residue" evidence="1">
    <location>
        <position position="480"/>
    </location>
</feature>
<feature type="non-terminal residue" evidence="1">
    <location>
        <position position="1"/>
    </location>
</feature>
<gene>
    <name evidence="1" type="ORF">CY34DRAFT_55944</name>
</gene>
<dbReference type="OrthoDB" id="3048541at2759"/>
<dbReference type="InParanoid" id="A0A0D0ADY0"/>
<dbReference type="HOGENOM" id="CLU_017008_0_0_1"/>
<evidence type="ECO:0000313" key="1">
    <source>
        <dbReference type="EMBL" id="KIK32417.1"/>
    </source>
</evidence>
<proteinExistence type="predicted"/>
<dbReference type="AlphaFoldDB" id="A0A0D0ADY0"/>
<dbReference type="Proteomes" id="UP000054485">
    <property type="component" value="Unassembled WGS sequence"/>
</dbReference>
<reference evidence="2" key="2">
    <citation type="submission" date="2015-01" db="EMBL/GenBank/DDBJ databases">
        <title>Evolutionary Origins and Diversification of the Mycorrhizal Mutualists.</title>
        <authorList>
            <consortium name="DOE Joint Genome Institute"/>
            <consortium name="Mycorrhizal Genomics Consortium"/>
            <person name="Kohler A."/>
            <person name="Kuo A."/>
            <person name="Nagy L.G."/>
            <person name="Floudas D."/>
            <person name="Copeland A."/>
            <person name="Barry K.W."/>
            <person name="Cichocki N."/>
            <person name="Veneault-Fourrey C."/>
            <person name="LaButti K."/>
            <person name="Lindquist E.A."/>
            <person name="Lipzen A."/>
            <person name="Lundell T."/>
            <person name="Morin E."/>
            <person name="Murat C."/>
            <person name="Riley R."/>
            <person name="Ohm R."/>
            <person name="Sun H."/>
            <person name="Tunlid A."/>
            <person name="Henrissat B."/>
            <person name="Grigoriev I.V."/>
            <person name="Hibbett D.S."/>
            <person name="Martin F."/>
        </authorList>
    </citation>
    <scope>NUCLEOTIDE SEQUENCE [LARGE SCALE GENOMIC DNA]</scope>
    <source>
        <strain evidence="2">UH-Slu-Lm8-n1</strain>
    </source>
</reference>
<dbReference type="STRING" id="930992.A0A0D0ADY0"/>
<reference evidence="1 2" key="1">
    <citation type="submission" date="2014-04" db="EMBL/GenBank/DDBJ databases">
        <authorList>
            <consortium name="DOE Joint Genome Institute"/>
            <person name="Kuo A."/>
            <person name="Ruytinx J."/>
            <person name="Rineau F."/>
            <person name="Colpaert J."/>
            <person name="Kohler A."/>
            <person name="Nagy L.G."/>
            <person name="Floudas D."/>
            <person name="Copeland A."/>
            <person name="Barry K.W."/>
            <person name="Cichocki N."/>
            <person name="Veneault-Fourrey C."/>
            <person name="LaButti K."/>
            <person name="Lindquist E.A."/>
            <person name="Lipzen A."/>
            <person name="Lundell T."/>
            <person name="Morin E."/>
            <person name="Murat C."/>
            <person name="Sun H."/>
            <person name="Tunlid A."/>
            <person name="Henrissat B."/>
            <person name="Grigoriev I.V."/>
            <person name="Hibbett D.S."/>
            <person name="Martin F."/>
            <person name="Nordberg H.P."/>
            <person name="Cantor M.N."/>
            <person name="Hua S.X."/>
        </authorList>
    </citation>
    <scope>NUCLEOTIDE SEQUENCE [LARGE SCALE GENOMIC DNA]</scope>
    <source>
        <strain evidence="1 2">UH-Slu-Lm8-n1</strain>
    </source>
</reference>
<keyword evidence="2" id="KW-1185">Reference proteome</keyword>
<evidence type="ECO:0000313" key="2">
    <source>
        <dbReference type="Proteomes" id="UP000054485"/>
    </source>
</evidence>
<protein>
    <submittedName>
        <fullName evidence="1">Uncharacterized protein</fullName>
    </submittedName>
</protein>
<accession>A0A0D0ADY0</accession>
<dbReference type="EMBL" id="KN836251">
    <property type="protein sequence ID" value="KIK32417.1"/>
    <property type="molecule type" value="Genomic_DNA"/>
</dbReference>
<name>A0A0D0ADY0_9AGAM</name>
<sequence length="480" mass="53484">LNDSRKYMHALTQLDDYQRLVMAISEKDIPRLQQIVNVALRNGASIREIVNKLEDALEGAYRPRGYGASDLDIATLVLRLGGSQLLFALNHSLGLPSIRTLRTRSTFTKLTPTIGPIRNEQLDENIRSVVLKSRTNITTPCGVSLMIDKIALEEMAVHFSKYNKVAGLCWKHSHLVDPVLRTYESAVTIAQKIHDGEVHLGKELTVIGVACFGEDELYPILAAPTCKTEDAGDMEGVLARAIERWNATGAAIVGPLWSFATDGDATRRAAGHRLFLKTPLSTDSQLYGVLSNMPGLNTLTGDGEVTLDFDFKHIFKRICTLIRSPAGIVLNNGRVINAMMLSRYLVWLPAYDEASVTKLLHPDDPQDVPRAIELMQAIVNFSKSQHAILDNSFSTDVDTRADLVSITLLSNIIESILVPFINPNLSLTEQVHYLSRYSHLAFTIFRVHRRSFMPFQLYYDTQTAVKNVIFTIAKQQVLDP</sequence>
<organism evidence="1 2">
    <name type="scientific">Suillus luteus UH-Slu-Lm8-n1</name>
    <dbReference type="NCBI Taxonomy" id="930992"/>
    <lineage>
        <taxon>Eukaryota</taxon>
        <taxon>Fungi</taxon>
        <taxon>Dikarya</taxon>
        <taxon>Basidiomycota</taxon>
        <taxon>Agaricomycotina</taxon>
        <taxon>Agaricomycetes</taxon>
        <taxon>Agaricomycetidae</taxon>
        <taxon>Boletales</taxon>
        <taxon>Suillineae</taxon>
        <taxon>Suillaceae</taxon>
        <taxon>Suillus</taxon>
    </lineage>
</organism>